<comment type="caution">
    <text evidence="5">The sequence shown here is derived from an EMBL/GenBank/DDBJ whole genome shotgun (WGS) entry which is preliminary data.</text>
</comment>
<dbReference type="PANTHER" id="PTHR12537">
    <property type="entry name" value="RNA BINDING PROTEIN PUMILIO-RELATED"/>
    <property type="match status" value="1"/>
</dbReference>
<reference evidence="5" key="1">
    <citation type="submission" date="2021-02" db="EMBL/GenBank/DDBJ databases">
        <authorList>
            <person name="Dougan E. K."/>
            <person name="Rhodes N."/>
            <person name="Thang M."/>
            <person name="Chan C."/>
        </authorList>
    </citation>
    <scope>NUCLEOTIDE SEQUENCE</scope>
</reference>
<dbReference type="GO" id="GO:0003730">
    <property type="term" value="F:mRNA 3'-UTR binding"/>
    <property type="evidence" value="ECO:0007669"/>
    <property type="project" value="TreeGrafter"/>
</dbReference>
<feature type="compositionally biased region" description="Basic and acidic residues" evidence="3">
    <location>
        <begin position="78"/>
        <end position="88"/>
    </location>
</feature>
<dbReference type="AlphaFoldDB" id="A0A813LSS1"/>
<dbReference type="EMBL" id="CAJNNW010036687">
    <property type="protein sequence ID" value="CAE8736692.1"/>
    <property type="molecule type" value="Genomic_DNA"/>
</dbReference>
<dbReference type="InterPro" id="IPR016024">
    <property type="entry name" value="ARM-type_fold"/>
</dbReference>
<protein>
    <recommendedName>
        <fullName evidence="4">PUM-HD domain-containing protein</fullName>
    </recommendedName>
</protein>
<sequence length="399" mass="43402">MAAHSAPPTCSKAISADAVPMPMALPARAIRSRLLAAVETPSWAVYLPRLQLDETDADGLSPGSADKTSLARHSQGPRRPELGKDASHQEVRPDFEGLGHQVQHATNSGALQPSQHSVLPGVARHVWSLSRDVNGCRKVQNALEAATDEDRQALALELEGHVWEAMRCPHANYVIQKCIVTLRPQAAQFIIDEIMRGSGAGCNGASQAARHRYGCRILERLIEHCFPEQVRLIVEELVNDAVSLAKHPYGNYVMQHLLEHGQQEHRRRITKLLQQNAHTAGLDCYARAVISKALSHGQREDQVSLARALLLEPGLICTIARTRHGHIAAKFALQSLDDVDREEAYRQLSQDIEVLRASRYGRFVAACLHGAAPLASGPSSSSLHPRGSSMAHAHAVGGG</sequence>
<organism evidence="5 6">
    <name type="scientific">Polarella glacialis</name>
    <name type="common">Dinoflagellate</name>
    <dbReference type="NCBI Taxonomy" id="89957"/>
    <lineage>
        <taxon>Eukaryota</taxon>
        <taxon>Sar</taxon>
        <taxon>Alveolata</taxon>
        <taxon>Dinophyceae</taxon>
        <taxon>Suessiales</taxon>
        <taxon>Suessiaceae</taxon>
        <taxon>Polarella</taxon>
    </lineage>
</organism>
<evidence type="ECO:0000256" key="2">
    <source>
        <dbReference type="PROSITE-ProRule" id="PRU00317"/>
    </source>
</evidence>
<feature type="region of interest" description="Disordered" evidence="3">
    <location>
        <begin position="57"/>
        <end position="88"/>
    </location>
</feature>
<dbReference type="InterPro" id="IPR001313">
    <property type="entry name" value="Pumilio_RNA-bd_rpt"/>
</dbReference>
<feature type="repeat" description="Pumilio" evidence="2">
    <location>
        <begin position="236"/>
        <end position="271"/>
    </location>
</feature>
<name>A0A813LSS1_POLGL</name>
<dbReference type="GO" id="GO:0010608">
    <property type="term" value="P:post-transcriptional regulation of gene expression"/>
    <property type="evidence" value="ECO:0007669"/>
    <property type="project" value="TreeGrafter"/>
</dbReference>
<proteinExistence type="predicted"/>
<feature type="domain" description="PUM-HD" evidence="4">
    <location>
        <begin position="5"/>
        <end position="372"/>
    </location>
</feature>
<feature type="compositionally biased region" description="Low complexity" evidence="3">
    <location>
        <begin position="377"/>
        <end position="389"/>
    </location>
</feature>
<gene>
    <name evidence="5" type="ORF">PGLA2088_LOCUS48426</name>
</gene>
<dbReference type="PROSITE" id="PS50302">
    <property type="entry name" value="PUM"/>
    <property type="match status" value="3"/>
</dbReference>
<dbReference type="Gene3D" id="1.25.10.10">
    <property type="entry name" value="Leucine-rich Repeat Variant"/>
    <property type="match status" value="1"/>
</dbReference>
<feature type="repeat" description="Pumilio" evidence="2">
    <location>
        <begin position="121"/>
        <end position="157"/>
    </location>
</feature>
<dbReference type="SMART" id="SM00025">
    <property type="entry name" value="Pumilio"/>
    <property type="match status" value="4"/>
</dbReference>
<dbReference type="InterPro" id="IPR033133">
    <property type="entry name" value="PUM-HD"/>
</dbReference>
<evidence type="ECO:0000313" key="6">
    <source>
        <dbReference type="Proteomes" id="UP000626109"/>
    </source>
</evidence>
<feature type="region of interest" description="Disordered" evidence="3">
    <location>
        <begin position="377"/>
        <end position="399"/>
    </location>
</feature>
<evidence type="ECO:0000259" key="4">
    <source>
        <dbReference type="PROSITE" id="PS50303"/>
    </source>
</evidence>
<dbReference type="Pfam" id="PF00806">
    <property type="entry name" value="PUF"/>
    <property type="match status" value="4"/>
</dbReference>
<feature type="repeat" description="Pumilio" evidence="2">
    <location>
        <begin position="193"/>
        <end position="235"/>
    </location>
</feature>
<evidence type="ECO:0000256" key="1">
    <source>
        <dbReference type="ARBA" id="ARBA00022737"/>
    </source>
</evidence>
<evidence type="ECO:0000256" key="3">
    <source>
        <dbReference type="SAM" id="MobiDB-lite"/>
    </source>
</evidence>
<dbReference type="PANTHER" id="PTHR12537:SF12">
    <property type="entry name" value="MATERNAL PROTEIN PUMILIO"/>
    <property type="match status" value="1"/>
</dbReference>
<accession>A0A813LSS1</accession>
<dbReference type="SUPFAM" id="SSF48371">
    <property type="entry name" value="ARM repeat"/>
    <property type="match status" value="1"/>
</dbReference>
<dbReference type="InterPro" id="IPR011989">
    <property type="entry name" value="ARM-like"/>
</dbReference>
<keyword evidence="1" id="KW-0677">Repeat</keyword>
<dbReference type="Proteomes" id="UP000626109">
    <property type="component" value="Unassembled WGS sequence"/>
</dbReference>
<dbReference type="GO" id="GO:0005737">
    <property type="term" value="C:cytoplasm"/>
    <property type="evidence" value="ECO:0007669"/>
    <property type="project" value="TreeGrafter"/>
</dbReference>
<evidence type="ECO:0000313" key="5">
    <source>
        <dbReference type="EMBL" id="CAE8736692.1"/>
    </source>
</evidence>
<dbReference type="PROSITE" id="PS50303">
    <property type="entry name" value="PUM_HD"/>
    <property type="match status" value="1"/>
</dbReference>